<feature type="chain" id="PRO_5029521410" evidence="1">
    <location>
        <begin position="25"/>
        <end position="159"/>
    </location>
</feature>
<proteinExistence type="predicted"/>
<evidence type="ECO:0000256" key="1">
    <source>
        <dbReference type="SAM" id="SignalP"/>
    </source>
</evidence>
<feature type="signal peptide" evidence="1">
    <location>
        <begin position="1"/>
        <end position="24"/>
    </location>
</feature>
<gene>
    <name evidence="3" type="ORF">F7R26_031160</name>
</gene>
<dbReference type="SUPFAM" id="SSF54427">
    <property type="entry name" value="NTF2-like"/>
    <property type="match status" value="1"/>
</dbReference>
<evidence type="ECO:0000259" key="2">
    <source>
        <dbReference type="Pfam" id="PF13474"/>
    </source>
</evidence>
<evidence type="ECO:0000313" key="3">
    <source>
        <dbReference type="EMBL" id="QOT79216.1"/>
    </source>
</evidence>
<keyword evidence="1" id="KW-0732">Signal</keyword>
<organism evidence="3 4">
    <name type="scientific">Cupriavidus basilensis</name>
    <dbReference type="NCBI Taxonomy" id="68895"/>
    <lineage>
        <taxon>Bacteria</taxon>
        <taxon>Pseudomonadati</taxon>
        <taxon>Pseudomonadota</taxon>
        <taxon>Betaproteobacteria</taxon>
        <taxon>Burkholderiales</taxon>
        <taxon>Burkholderiaceae</taxon>
        <taxon>Cupriavidus</taxon>
    </lineage>
</organism>
<dbReference type="InterPro" id="IPR037401">
    <property type="entry name" value="SnoaL-like"/>
</dbReference>
<dbReference type="PANTHER" id="PTHR34957">
    <property type="entry name" value="NUCLEAR TRANSPORT FACTOR 2 (NTF2) FAMILY PROTEIN"/>
    <property type="match status" value="1"/>
</dbReference>
<dbReference type="PANTHER" id="PTHR34957:SF1">
    <property type="entry name" value="NUCLEAR TRANSPORT FACTOR 2 (NTF2) FAMILY PROTEIN"/>
    <property type="match status" value="1"/>
</dbReference>
<evidence type="ECO:0000313" key="4">
    <source>
        <dbReference type="Proteomes" id="UP000397656"/>
    </source>
</evidence>
<dbReference type="Proteomes" id="UP000397656">
    <property type="component" value="Chromosome 2"/>
</dbReference>
<dbReference type="RefSeq" id="WP_170301872.1">
    <property type="nucleotide sequence ID" value="NZ_CP062804.1"/>
</dbReference>
<dbReference type="EMBL" id="CP062804">
    <property type="protein sequence ID" value="QOT79216.1"/>
    <property type="molecule type" value="Genomic_DNA"/>
</dbReference>
<dbReference type="Pfam" id="PF13474">
    <property type="entry name" value="SnoaL_3"/>
    <property type="match status" value="1"/>
</dbReference>
<accession>A0A7M2H2B0</accession>
<dbReference type="InterPro" id="IPR032710">
    <property type="entry name" value="NTF2-like_dom_sf"/>
</dbReference>
<protein>
    <submittedName>
        <fullName evidence="3">Nuclear transport factor 2 family protein</fullName>
    </submittedName>
</protein>
<dbReference type="Gene3D" id="3.10.450.50">
    <property type="match status" value="1"/>
</dbReference>
<sequence>MNRRNVLVLAATSVAGLHAAGASAQQSSGIEAIKAANQAFYAALSARDTKAMVALWANKPYVVNIGPRSKTVAVGYADAVSGYWPAAFDAFSEMAVSPASIDQVQTDGKLAWVIGTESAVLQPRAGGEALKFETFFTNIFEKNGSRWLLVSHHAQVIPK</sequence>
<dbReference type="GeneID" id="98405424"/>
<reference evidence="3 4" key="1">
    <citation type="submission" date="2020-10" db="EMBL/GenBank/DDBJ databases">
        <title>Complete genome sequence of Cupriavidus basilensis CCUG 49340T.</title>
        <authorList>
            <person name="Salva-Serra F."/>
            <person name="Donoso R.A."/>
            <person name="Cho K.H."/>
            <person name="Yoo J.A."/>
            <person name="Lee K."/>
            <person name="Yoon S.-H."/>
            <person name="Perez-Pantoja D."/>
            <person name="Moore E.R.B."/>
        </authorList>
    </citation>
    <scope>NUCLEOTIDE SEQUENCE [LARGE SCALE GENOMIC DNA]</scope>
    <source>
        <strain evidence="4">CCUG 49340</strain>
    </source>
</reference>
<dbReference type="AlphaFoldDB" id="A0A7M2H2B0"/>
<name>A0A7M2H2B0_9BURK</name>
<feature type="domain" description="SnoaL-like" evidence="2">
    <location>
        <begin position="33"/>
        <end position="154"/>
    </location>
</feature>